<dbReference type="GO" id="GO:0000160">
    <property type="term" value="P:phosphorelay signal transduction system"/>
    <property type="evidence" value="ECO:0007669"/>
    <property type="project" value="InterPro"/>
</dbReference>
<dbReference type="EMBL" id="CP101527">
    <property type="protein sequence ID" value="UZW73871.1"/>
    <property type="molecule type" value="Genomic_DNA"/>
</dbReference>
<dbReference type="PRINTS" id="PR01590">
    <property type="entry name" value="HTHFIS"/>
</dbReference>
<sequence length="176" mass="19994">MNKTILIIDDDDIFAQTLKRSFIRRGYEAWTANNISEAAEFFKQKPDFAVIDLKIDDESGLNALSLLIQRSPDTKALILTGYSSISTAVKAIKLGAQNYLCKPANTDEILKVLTDAETTQESVTIEEKPISVDRLEWEHIQRVLNEHEGNISATARALNMHRRTLQRKLQKRPVNR</sequence>
<proteinExistence type="predicted"/>
<dbReference type="FunFam" id="1.10.10.60:FF:000036">
    <property type="entry name" value="Two-component system response regulator"/>
    <property type="match status" value="1"/>
</dbReference>
<protein>
    <submittedName>
        <fullName evidence="4">Response regulator transcription factor</fullName>
    </submittedName>
</protein>
<feature type="domain" description="Response regulatory" evidence="3">
    <location>
        <begin position="4"/>
        <end position="117"/>
    </location>
</feature>
<dbReference type="KEGG" id="asem:NNL22_12595"/>
<dbReference type="Gene3D" id="3.40.50.2300">
    <property type="match status" value="1"/>
</dbReference>
<dbReference type="InterPro" id="IPR001789">
    <property type="entry name" value="Sig_transdc_resp-reg_receiver"/>
</dbReference>
<evidence type="ECO:0000256" key="1">
    <source>
        <dbReference type="ARBA" id="ARBA00022553"/>
    </source>
</evidence>
<dbReference type="RefSeq" id="WP_251810011.1">
    <property type="nucleotide sequence ID" value="NZ_CP101527.1"/>
</dbReference>
<gene>
    <name evidence="4" type="ORF">NNL22_12595</name>
</gene>
<dbReference type="GO" id="GO:0043565">
    <property type="term" value="F:sequence-specific DNA binding"/>
    <property type="evidence" value="ECO:0007669"/>
    <property type="project" value="InterPro"/>
</dbReference>
<evidence type="ECO:0000313" key="4">
    <source>
        <dbReference type="EMBL" id="UZW73871.1"/>
    </source>
</evidence>
<dbReference type="InterPro" id="IPR002197">
    <property type="entry name" value="HTH_Fis"/>
</dbReference>
<dbReference type="Pfam" id="PF00072">
    <property type="entry name" value="Response_reg"/>
    <property type="match status" value="1"/>
</dbReference>
<dbReference type="InterPro" id="IPR011006">
    <property type="entry name" value="CheY-like_superfamily"/>
</dbReference>
<keyword evidence="1 2" id="KW-0597">Phosphoprotein</keyword>
<evidence type="ECO:0000313" key="5">
    <source>
        <dbReference type="Proteomes" id="UP001164472"/>
    </source>
</evidence>
<dbReference type="PANTHER" id="PTHR44591">
    <property type="entry name" value="STRESS RESPONSE REGULATOR PROTEIN 1"/>
    <property type="match status" value="1"/>
</dbReference>
<reference evidence="4" key="1">
    <citation type="submission" date="2022-07" db="EMBL/GenBank/DDBJ databases">
        <title>Alkalimarinus sp. nov., isolated from gut of a Alitta virens.</title>
        <authorList>
            <person name="Yang A.I."/>
            <person name="Shin N.-R."/>
        </authorList>
    </citation>
    <scope>NUCLEOTIDE SEQUENCE</scope>
    <source>
        <strain evidence="4">FA028</strain>
    </source>
</reference>
<dbReference type="Pfam" id="PF02954">
    <property type="entry name" value="HTH_8"/>
    <property type="match status" value="1"/>
</dbReference>
<dbReference type="Proteomes" id="UP001164472">
    <property type="component" value="Chromosome"/>
</dbReference>
<dbReference type="InterPro" id="IPR050595">
    <property type="entry name" value="Bact_response_regulator"/>
</dbReference>
<name>A0A9E8HP36_9ALTE</name>
<dbReference type="Gene3D" id="1.10.10.60">
    <property type="entry name" value="Homeodomain-like"/>
    <property type="match status" value="1"/>
</dbReference>
<accession>A0A9E8HP36</accession>
<feature type="modified residue" description="4-aspartylphosphate" evidence="2">
    <location>
        <position position="52"/>
    </location>
</feature>
<dbReference type="AlphaFoldDB" id="A0A9E8HP36"/>
<dbReference type="PANTHER" id="PTHR44591:SF3">
    <property type="entry name" value="RESPONSE REGULATORY DOMAIN-CONTAINING PROTEIN"/>
    <property type="match status" value="1"/>
</dbReference>
<evidence type="ECO:0000256" key="2">
    <source>
        <dbReference type="PROSITE-ProRule" id="PRU00169"/>
    </source>
</evidence>
<dbReference type="SUPFAM" id="SSF52172">
    <property type="entry name" value="CheY-like"/>
    <property type="match status" value="1"/>
</dbReference>
<evidence type="ECO:0000259" key="3">
    <source>
        <dbReference type="PROSITE" id="PS50110"/>
    </source>
</evidence>
<dbReference type="PROSITE" id="PS50110">
    <property type="entry name" value="RESPONSE_REGULATORY"/>
    <property type="match status" value="1"/>
</dbReference>
<dbReference type="SMART" id="SM00448">
    <property type="entry name" value="REC"/>
    <property type="match status" value="1"/>
</dbReference>
<keyword evidence="5" id="KW-1185">Reference proteome</keyword>
<organism evidence="4 5">
    <name type="scientific">Alkalimarinus sediminis</name>
    <dbReference type="NCBI Taxonomy" id="1632866"/>
    <lineage>
        <taxon>Bacteria</taxon>
        <taxon>Pseudomonadati</taxon>
        <taxon>Pseudomonadota</taxon>
        <taxon>Gammaproteobacteria</taxon>
        <taxon>Alteromonadales</taxon>
        <taxon>Alteromonadaceae</taxon>
        <taxon>Alkalimarinus</taxon>
    </lineage>
</organism>